<dbReference type="Pfam" id="PF20327">
    <property type="entry name" value="DUF6622"/>
    <property type="match status" value="1"/>
</dbReference>
<reference evidence="2 3" key="1">
    <citation type="submission" date="2019-03" db="EMBL/GenBank/DDBJ databases">
        <title>Genomic Encyclopedia of Type Strains, Phase IV (KMG-IV): sequencing the most valuable type-strain genomes for metagenomic binning, comparative biology and taxonomic classification.</title>
        <authorList>
            <person name="Goeker M."/>
        </authorList>
    </citation>
    <scope>NUCLEOTIDE SEQUENCE [LARGE SCALE GENOMIC DNA]</scope>
    <source>
        <strain evidence="2 3">DSM 1709</strain>
    </source>
</reference>
<feature type="transmembrane region" description="Helical" evidence="1">
    <location>
        <begin position="12"/>
        <end position="28"/>
    </location>
</feature>
<proteinExistence type="predicted"/>
<dbReference type="Proteomes" id="UP000295106">
    <property type="component" value="Unassembled WGS sequence"/>
</dbReference>
<keyword evidence="1" id="KW-0812">Transmembrane</keyword>
<dbReference type="EMBL" id="SLXD01000010">
    <property type="protein sequence ID" value="TCP01288.1"/>
    <property type="molecule type" value="Genomic_DNA"/>
</dbReference>
<keyword evidence="1" id="KW-1133">Transmembrane helix</keyword>
<dbReference type="InterPro" id="IPR046730">
    <property type="entry name" value="DUF6622"/>
</dbReference>
<evidence type="ECO:0000256" key="1">
    <source>
        <dbReference type="SAM" id="Phobius"/>
    </source>
</evidence>
<evidence type="ECO:0000313" key="2">
    <source>
        <dbReference type="EMBL" id="TCP01288.1"/>
    </source>
</evidence>
<name>A0A4V2SGH1_RUBGE</name>
<accession>A0A4V2SGH1</accession>
<evidence type="ECO:0008006" key="4">
    <source>
        <dbReference type="Google" id="ProtNLM"/>
    </source>
</evidence>
<dbReference type="AlphaFoldDB" id="A0A4V2SGH1"/>
<feature type="transmembrane region" description="Helical" evidence="1">
    <location>
        <begin position="131"/>
        <end position="151"/>
    </location>
</feature>
<feature type="transmembrane region" description="Helical" evidence="1">
    <location>
        <begin position="64"/>
        <end position="81"/>
    </location>
</feature>
<keyword evidence="1" id="KW-0472">Membrane</keyword>
<feature type="transmembrane region" description="Helical" evidence="1">
    <location>
        <begin position="40"/>
        <end position="58"/>
    </location>
</feature>
<gene>
    <name evidence="2" type="ORF">EV684_110220</name>
</gene>
<feature type="transmembrane region" description="Helical" evidence="1">
    <location>
        <begin position="102"/>
        <end position="125"/>
    </location>
</feature>
<dbReference type="OrthoDB" id="3034721at2"/>
<sequence length="170" mass="17641">MFLDILLHTPRWVFVVLAVLVVMGVQASRPQSASLRRCVGLPLALAAASLLGTTSAFGTQPAALLAWALALAAGLTAMQRGTDTTGVRYAPDTGRFALPGSWLPLALMMAIFAVKFGAGVALAVHPQAREAAPFVLGISAAYGLFSGLFLGRAMALWAVARRAARPALAV</sequence>
<organism evidence="2 3">
    <name type="scientific">Rubrivivax gelatinosus</name>
    <name type="common">Rhodocyclus gelatinosus</name>
    <name type="synonym">Rhodopseudomonas gelatinosa</name>
    <dbReference type="NCBI Taxonomy" id="28068"/>
    <lineage>
        <taxon>Bacteria</taxon>
        <taxon>Pseudomonadati</taxon>
        <taxon>Pseudomonadota</taxon>
        <taxon>Betaproteobacteria</taxon>
        <taxon>Burkholderiales</taxon>
        <taxon>Sphaerotilaceae</taxon>
        <taxon>Rubrivivax</taxon>
    </lineage>
</organism>
<evidence type="ECO:0000313" key="3">
    <source>
        <dbReference type="Proteomes" id="UP000295106"/>
    </source>
</evidence>
<comment type="caution">
    <text evidence="2">The sequence shown here is derived from an EMBL/GenBank/DDBJ whole genome shotgun (WGS) entry which is preliminary data.</text>
</comment>
<protein>
    <recommendedName>
        <fullName evidence="4">Transmembrane protein</fullName>
    </recommendedName>
</protein>